<dbReference type="Gene3D" id="1.10.150.240">
    <property type="entry name" value="Putative phosphatase, domain 2"/>
    <property type="match status" value="1"/>
</dbReference>
<dbReference type="SFLD" id="SFLDG01129">
    <property type="entry name" value="C1.5:_HAD__Beta-PGM__Phosphata"/>
    <property type="match status" value="1"/>
</dbReference>
<dbReference type="AlphaFoldDB" id="A0A4Q2SPB5"/>
<dbReference type="InterPro" id="IPR023198">
    <property type="entry name" value="PGP-like_dom2"/>
</dbReference>
<dbReference type="PANTHER" id="PTHR43434:SF1">
    <property type="entry name" value="PHOSPHOGLYCOLATE PHOSPHATASE"/>
    <property type="match status" value="1"/>
</dbReference>
<dbReference type="GO" id="GO:0006281">
    <property type="term" value="P:DNA repair"/>
    <property type="evidence" value="ECO:0007669"/>
    <property type="project" value="TreeGrafter"/>
</dbReference>
<dbReference type="PANTHER" id="PTHR43434">
    <property type="entry name" value="PHOSPHOGLYCOLATE PHOSPHATASE"/>
    <property type="match status" value="1"/>
</dbReference>
<evidence type="ECO:0000313" key="1">
    <source>
        <dbReference type="EMBL" id="RYC05938.1"/>
    </source>
</evidence>
<dbReference type="SFLD" id="SFLDS00003">
    <property type="entry name" value="Haloacid_Dehalogenase"/>
    <property type="match status" value="1"/>
</dbReference>
<dbReference type="InterPro" id="IPR036412">
    <property type="entry name" value="HAD-like_sf"/>
</dbReference>
<keyword evidence="1" id="KW-0378">Hydrolase</keyword>
<comment type="caution">
    <text evidence="1">The sequence shown here is derived from an EMBL/GenBank/DDBJ whole genome shotgun (WGS) entry which is preliminary data.</text>
</comment>
<dbReference type="RefSeq" id="WP_129428074.1">
    <property type="nucleotide sequence ID" value="NZ_SDWV01000019.1"/>
</dbReference>
<accession>A0A4Q2SPB5</accession>
<dbReference type="InterPro" id="IPR050155">
    <property type="entry name" value="HAD-like_hydrolase_sf"/>
</dbReference>
<dbReference type="OrthoDB" id="9781769at2"/>
<evidence type="ECO:0000313" key="2">
    <source>
        <dbReference type="Proteomes" id="UP000291101"/>
    </source>
</evidence>
<dbReference type="SUPFAM" id="SSF56784">
    <property type="entry name" value="HAD-like"/>
    <property type="match status" value="1"/>
</dbReference>
<name>A0A4Q2SPB5_9ACTN</name>
<keyword evidence="2" id="KW-1185">Reference proteome</keyword>
<gene>
    <name evidence="1" type="ORF">EUA94_16940</name>
</gene>
<dbReference type="PROSITE" id="PS01228">
    <property type="entry name" value="COF_1"/>
    <property type="match status" value="1"/>
</dbReference>
<organism evidence="1 2">
    <name type="scientific">Nocardioides zhouii</name>
    <dbReference type="NCBI Taxonomy" id="1168729"/>
    <lineage>
        <taxon>Bacteria</taxon>
        <taxon>Bacillati</taxon>
        <taxon>Actinomycetota</taxon>
        <taxon>Actinomycetes</taxon>
        <taxon>Propionibacteriales</taxon>
        <taxon>Nocardioidaceae</taxon>
        <taxon>Nocardioides</taxon>
    </lineage>
</organism>
<dbReference type="GO" id="GO:0008967">
    <property type="term" value="F:phosphoglycolate phosphatase activity"/>
    <property type="evidence" value="ECO:0007669"/>
    <property type="project" value="TreeGrafter"/>
</dbReference>
<protein>
    <submittedName>
        <fullName evidence="1">HAD family hydrolase</fullName>
    </submittedName>
</protein>
<proteinExistence type="predicted"/>
<dbReference type="Proteomes" id="UP000291101">
    <property type="component" value="Unassembled WGS sequence"/>
</dbReference>
<sequence>MTSGPVPRLVLWDIDGTLVSNNDSDEGLFVAALESVLGPRPEVVHPYRHGKTDLQQVTEYVLGNGGSADDVPEGMQALVVASRAHFSEPGERIALPGVARVLAELAAAGHVNALLTGNGRERAELKLRSAGLEASQFDLDRSFFGGHTPSRPALATSAAAWAAEHDLVPVLVGDTVADADAAAAAGITFVGVATGVYSVDQLEEAQHALVLSDLADAEDVLLDLLAGECRSSDQD</sequence>
<dbReference type="Pfam" id="PF00702">
    <property type="entry name" value="Hydrolase"/>
    <property type="match status" value="1"/>
</dbReference>
<dbReference type="Gene3D" id="3.40.50.1000">
    <property type="entry name" value="HAD superfamily/HAD-like"/>
    <property type="match status" value="1"/>
</dbReference>
<dbReference type="EMBL" id="SDWV01000019">
    <property type="protein sequence ID" value="RYC05938.1"/>
    <property type="molecule type" value="Genomic_DNA"/>
</dbReference>
<reference evidence="1 2" key="1">
    <citation type="submission" date="2019-01" db="EMBL/GenBank/DDBJ databases">
        <title>Novel species of Nocardioides.</title>
        <authorList>
            <person name="Liu Q."/>
            <person name="X Y.-H."/>
        </authorList>
    </citation>
    <scope>NUCLEOTIDE SEQUENCE [LARGE SCALE GENOMIC DNA]</scope>
    <source>
        <strain evidence="1 2">HLT2-9</strain>
    </source>
</reference>
<dbReference type="InterPro" id="IPR023214">
    <property type="entry name" value="HAD_sf"/>
</dbReference>